<dbReference type="GeneID" id="87830951"/>
<dbReference type="AlphaFoldDB" id="A0AAN6YYF2"/>
<reference evidence="2" key="1">
    <citation type="journal article" date="2023" name="Mol. Phylogenet. Evol.">
        <title>Genome-scale phylogeny and comparative genomics of the fungal order Sordariales.</title>
        <authorList>
            <person name="Hensen N."/>
            <person name="Bonometti L."/>
            <person name="Westerberg I."/>
            <person name="Brannstrom I.O."/>
            <person name="Guillou S."/>
            <person name="Cros-Aarteil S."/>
            <person name="Calhoun S."/>
            <person name="Haridas S."/>
            <person name="Kuo A."/>
            <person name="Mondo S."/>
            <person name="Pangilinan J."/>
            <person name="Riley R."/>
            <person name="LaButti K."/>
            <person name="Andreopoulos B."/>
            <person name="Lipzen A."/>
            <person name="Chen C."/>
            <person name="Yan M."/>
            <person name="Daum C."/>
            <person name="Ng V."/>
            <person name="Clum A."/>
            <person name="Steindorff A."/>
            <person name="Ohm R.A."/>
            <person name="Martin F."/>
            <person name="Silar P."/>
            <person name="Natvig D.O."/>
            <person name="Lalanne C."/>
            <person name="Gautier V."/>
            <person name="Ament-Velasquez S.L."/>
            <person name="Kruys A."/>
            <person name="Hutchinson M.I."/>
            <person name="Powell A.J."/>
            <person name="Barry K."/>
            <person name="Miller A.N."/>
            <person name="Grigoriev I.V."/>
            <person name="Debuchy R."/>
            <person name="Gladieux P."/>
            <person name="Hiltunen Thoren M."/>
            <person name="Johannesson H."/>
        </authorList>
    </citation>
    <scope>NUCLEOTIDE SEQUENCE</scope>
    <source>
        <strain evidence="2">CBS 731.68</strain>
    </source>
</reference>
<evidence type="ECO:0000256" key="1">
    <source>
        <dbReference type="SAM" id="MobiDB-lite"/>
    </source>
</evidence>
<dbReference type="Proteomes" id="UP001302602">
    <property type="component" value="Unassembled WGS sequence"/>
</dbReference>
<dbReference type="EMBL" id="MU853278">
    <property type="protein sequence ID" value="KAK4118193.1"/>
    <property type="molecule type" value="Genomic_DNA"/>
</dbReference>
<sequence length="97" mass="10673">MPPASNKRDQGAIGADLIVTYYSDLAQCEILPTGSRYTTSGSFKAGTFLPFIQPAFIHDIYPRLLSTRDEESSGIPIYSPCSTPKARRGTLEEDWEG</sequence>
<reference evidence="2" key="2">
    <citation type="submission" date="2023-05" db="EMBL/GenBank/DDBJ databases">
        <authorList>
            <consortium name="Lawrence Berkeley National Laboratory"/>
            <person name="Steindorff A."/>
            <person name="Hensen N."/>
            <person name="Bonometti L."/>
            <person name="Westerberg I."/>
            <person name="Brannstrom I.O."/>
            <person name="Guillou S."/>
            <person name="Cros-Aarteil S."/>
            <person name="Calhoun S."/>
            <person name="Haridas S."/>
            <person name="Kuo A."/>
            <person name="Mondo S."/>
            <person name="Pangilinan J."/>
            <person name="Riley R."/>
            <person name="Labutti K."/>
            <person name="Andreopoulos B."/>
            <person name="Lipzen A."/>
            <person name="Chen C."/>
            <person name="Yanf M."/>
            <person name="Daum C."/>
            <person name="Ng V."/>
            <person name="Clum A."/>
            <person name="Ohm R."/>
            <person name="Martin F."/>
            <person name="Silar P."/>
            <person name="Natvig D."/>
            <person name="Lalanne C."/>
            <person name="Gautier V."/>
            <person name="Ament-Velasquez S.L."/>
            <person name="Kruys A."/>
            <person name="Hutchinson M.I."/>
            <person name="Powell A.J."/>
            <person name="Barry K."/>
            <person name="Miller A.N."/>
            <person name="Grigoriev I.V."/>
            <person name="Debuchy R."/>
            <person name="Gladieux P."/>
            <person name="Thoren M.H."/>
            <person name="Johannesson H."/>
        </authorList>
    </citation>
    <scope>NUCLEOTIDE SEQUENCE</scope>
    <source>
        <strain evidence="2">CBS 731.68</strain>
    </source>
</reference>
<feature type="region of interest" description="Disordered" evidence="1">
    <location>
        <begin position="69"/>
        <end position="97"/>
    </location>
</feature>
<proteinExistence type="predicted"/>
<comment type="caution">
    <text evidence="2">The sequence shown here is derived from an EMBL/GenBank/DDBJ whole genome shotgun (WGS) entry which is preliminary data.</text>
</comment>
<gene>
    <name evidence="2" type="ORF">N657DRAFT_651534</name>
</gene>
<accession>A0AAN6YYF2</accession>
<keyword evidence="3" id="KW-1185">Reference proteome</keyword>
<protein>
    <submittedName>
        <fullName evidence="2">Uncharacterized protein</fullName>
    </submittedName>
</protein>
<organism evidence="2 3">
    <name type="scientific">Parathielavia appendiculata</name>
    <dbReference type="NCBI Taxonomy" id="2587402"/>
    <lineage>
        <taxon>Eukaryota</taxon>
        <taxon>Fungi</taxon>
        <taxon>Dikarya</taxon>
        <taxon>Ascomycota</taxon>
        <taxon>Pezizomycotina</taxon>
        <taxon>Sordariomycetes</taxon>
        <taxon>Sordariomycetidae</taxon>
        <taxon>Sordariales</taxon>
        <taxon>Chaetomiaceae</taxon>
        <taxon>Parathielavia</taxon>
    </lineage>
</organism>
<dbReference type="RefSeq" id="XP_062641966.1">
    <property type="nucleotide sequence ID" value="XM_062794182.1"/>
</dbReference>
<evidence type="ECO:0000313" key="2">
    <source>
        <dbReference type="EMBL" id="KAK4118193.1"/>
    </source>
</evidence>
<name>A0AAN6YYF2_9PEZI</name>
<evidence type="ECO:0000313" key="3">
    <source>
        <dbReference type="Proteomes" id="UP001302602"/>
    </source>
</evidence>